<gene>
    <name evidence="1" type="ORF">HJG63_011551</name>
</gene>
<dbReference type="EMBL" id="JACASE010000006">
    <property type="protein sequence ID" value="KAF6456918.1"/>
    <property type="molecule type" value="Genomic_DNA"/>
</dbReference>
<reference evidence="1 2" key="1">
    <citation type="journal article" date="2020" name="Nature">
        <title>Six reference-quality genomes reveal evolution of bat adaptations.</title>
        <authorList>
            <person name="Jebb D."/>
            <person name="Huang Z."/>
            <person name="Pippel M."/>
            <person name="Hughes G.M."/>
            <person name="Lavrichenko K."/>
            <person name="Devanna P."/>
            <person name="Winkler S."/>
            <person name="Jermiin L.S."/>
            <person name="Skirmuntt E.C."/>
            <person name="Katzourakis A."/>
            <person name="Burkitt-Gray L."/>
            <person name="Ray D.A."/>
            <person name="Sullivan K.A.M."/>
            <person name="Roscito J.G."/>
            <person name="Kirilenko B.M."/>
            <person name="Davalos L.M."/>
            <person name="Corthals A.P."/>
            <person name="Power M.L."/>
            <person name="Jones G."/>
            <person name="Ransome R.D."/>
            <person name="Dechmann D.K.N."/>
            <person name="Locatelli A.G."/>
            <person name="Puechmaille S.J."/>
            <person name="Fedrigo O."/>
            <person name="Jarvis E.D."/>
            <person name="Hiller M."/>
            <person name="Vernes S.C."/>
            <person name="Myers E.W."/>
            <person name="Teeling E.C."/>
        </authorList>
    </citation>
    <scope>NUCLEOTIDE SEQUENCE [LARGE SCALE GENOMIC DNA]</scope>
    <source>
        <strain evidence="1">MRouAeg1</strain>
        <tissue evidence="1">Muscle</tissue>
    </source>
</reference>
<proteinExistence type="predicted"/>
<evidence type="ECO:0000313" key="1">
    <source>
        <dbReference type="EMBL" id="KAF6456918.1"/>
    </source>
</evidence>
<comment type="caution">
    <text evidence="1">The sequence shown here is derived from an EMBL/GenBank/DDBJ whole genome shotgun (WGS) entry which is preliminary data.</text>
</comment>
<protein>
    <submittedName>
        <fullName evidence="1">Uncharacterized protein</fullName>
    </submittedName>
</protein>
<evidence type="ECO:0000313" key="2">
    <source>
        <dbReference type="Proteomes" id="UP000593571"/>
    </source>
</evidence>
<keyword evidence="2" id="KW-1185">Reference proteome</keyword>
<dbReference type="Proteomes" id="UP000593571">
    <property type="component" value="Unassembled WGS sequence"/>
</dbReference>
<accession>A0A7J8GAN8</accession>
<dbReference type="AlphaFoldDB" id="A0A7J8GAN8"/>
<organism evidence="1 2">
    <name type="scientific">Rousettus aegyptiacus</name>
    <name type="common">Egyptian fruit bat</name>
    <name type="synonym">Pteropus aegyptiacus</name>
    <dbReference type="NCBI Taxonomy" id="9407"/>
    <lineage>
        <taxon>Eukaryota</taxon>
        <taxon>Metazoa</taxon>
        <taxon>Chordata</taxon>
        <taxon>Craniata</taxon>
        <taxon>Vertebrata</taxon>
        <taxon>Euteleostomi</taxon>
        <taxon>Mammalia</taxon>
        <taxon>Eutheria</taxon>
        <taxon>Laurasiatheria</taxon>
        <taxon>Chiroptera</taxon>
        <taxon>Yinpterochiroptera</taxon>
        <taxon>Pteropodoidea</taxon>
        <taxon>Pteropodidae</taxon>
        <taxon>Rousettinae</taxon>
        <taxon>Rousettus</taxon>
    </lineage>
</organism>
<name>A0A7J8GAN8_ROUAE</name>
<sequence length="133" mass="14989">MYDQDKRDRSHRLQGLATALALLGVYRPLCTFSKQPFSEGHWNKWNIFPLNIALCSSLSNALCFPRRGVLSGLACASVALTVDGTMALVAESPGLGQRWGVTDRKYRWVLIQRLCSRAFRDVTNVTRRRSHPP</sequence>